<name>A0A497TZJ8_9FLAO</name>
<dbReference type="PANTHER" id="PTHR30026:SF20">
    <property type="entry name" value="OUTER MEMBRANE PROTEIN TOLC"/>
    <property type="match status" value="1"/>
</dbReference>
<dbReference type="Proteomes" id="UP000275027">
    <property type="component" value="Unassembled WGS sequence"/>
</dbReference>
<comment type="caution">
    <text evidence="7">The sequence shown here is derived from an EMBL/GenBank/DDBJ whole genome shotgun (WGS) entry which is preliminary data.</text>
</comment>
<reference evidence="6 8" key="1">
    <citation type="submission" date="2017-12" db="EMBL/GenBank/DDBJ databases">
        <title>Genomic Encyclopedia of Type Strains, Phase III (KMG-III): the genomes of soil and plant-associated and newly described type strains.</title>
        <authorList>
            <person name="Whitman W."/>
        </authorList>
    </citation>
    <scope>NUCLEOTIDE SEQUENCE [LARGE SCALE GENOMIC DNA]</scope>
    <source>
        <strain evidence="6 8">IP-10</strain>
    </source>
</reference>
<dbReference type="GO" id="GO:0015562">
    <property type="term" value="F:efflux transmembrane transporter activity"/>
    <property type="evidence" value="ECO:0007669"/>
    <property type="project" value="InterPro"/>
</dbReference>
<dbReference type="AlphaFoldDB" id="A0A497TZJ8"/>
<keyword evidence="5" id="KW-0998">Cell outer membrane</keyword>
<keyword evidence="4" id="KW-0472">Membrane</keyword>
<dbReference type="InterPro" id="IPR051906">
    <property type="entry name" value="TolC-like"/>
</dbReference>
<dbReference type="GO" id="GO:1990281">
    <property type="term" value="C:efflux pump complex"/>
    <property type="evidence" value="ECO:0007669"/>
    <property type="project" value="TreeGrafter"/>
</dbReference>
<dbReference type="SUPFAM" id="SSF56954">
    <property type="entry name" value="Outer membrane efflux proteins (OEP)"/>
    <property type="match status" value="1"/>
</dbReference>
<organism evidence="7 9">
    <name type="scientific">Flavobacterium lindanitolerans</name>
    <dbReference type="NCBI Taxonomy" id="428988"/>
    <lineage>
        <taxon>Bacteria</taxon>
        <taxon>Pseudomonadati</taxon>
        <taxon>Bacteroidota</taxon>
        <taxon>Flavobacteriia</taxon>
        <taxon>Flavobacteriales</taxon>
        <taxon>Flavobacteriaceae</taxon>
        <taxon>Flavobacterium</taxon>
    </lineage>
</organism>
<evidence type="ECO:0000256" key="5">
    <source>
        <dbReference type="ARBA" id="ARBA00023237"/>
    </source>
</evidence>
<evidence type="ECO:0000313" key="7">
    <source>
        <dbReference type="EMBL" id="RLJ24621.1"/>
    </source>
</evidence>
<protein>
    <submittedName>
        <fullName evidence="7">Outer membrane protein TolC</fullName>
    </submittedName>
</protein>
<evidence type="ECO:0000313" key="6">
    <source>
        <dbReference type="EMBL" id="PKW30283.1"/>
    </source>
</evidence>
<evidence type="ECO:0000256" key="4">
    <source>
        <dbReference type="ARBA" id="ARBA00023136"/>
    </source>
</evidence>
<evidence type="ECO:0000256" key="2">
    <source>
        <dbReference type="ARBA" id="ARBA00022452"/>
    </source>
</evidence>
<keyword evidence="3" id="KW-0812">Transmembrane</keyword>
<sequence>MKKHILLYLGLFYLGQTVTAQNIWSLKECIAYGRANSFEASEIKILNASYKEDRKSIRASYLPQYNLVANGAFTANDNAVAWNPNAGLEINALLYSGFRKKHELQKADLIIAQSQYNIAIAENNVEMQVLYAYTEALTKKGQYQVCIDFYEKTRQLYDECSASKLLSPADGYFFEVLLQQDCQEIESLEQQYAIALLKIRQTINLYDDPDFEIAEIPSFTPGHTTLDVAYPLALIADPGISSNQLDIDIARESSQIAKTLLLPSINLRYTPYYELHKSGLQHYAGLQISLPVFNRTVQKTAIEKATIQGLFQEKQLDNQKEMLWNAVVLIISELKNRQSLYEISLTTLKKSTRLLNDSEEKLKNKNTYPEAYLIVRNWNKQCALDSVALKYQTITQAKLLDFYTGTTL</sequence>
<keyword evidence="8" id="KW-1185">Reference proteome</keyword>
<accession>A0A497TZJ8</accession>
<dbReference type="Gene3D" id="1.20.1600.10">
    <property type="entry name" value="Outer membrane efflux proteins (OEP)"/>
    <property type="match status" value="1"/>
</dbReference>
<dbReference type="EMBL" id="RCCB01000012">
    <property type="protein sequence ID" value="RLJ24621.1"/>
    <property type="molecule type" value="Genomic_DNA"/>
</dbReference>
<dbReference type="PANTHER" id="PTHR30026">
    <property type="entry name" value="OUTER MEMBRANE PROTEIN TOLC"/>
    <property type="match status" value="1"/>
</dbReference>
<dbReference type="GO" id="GO:0009279">
    <property type="term" value="C:cell outer membrane"/>
    <property type="evidence" value="ECO:0007669"/>
    <property type="project" value="UniProtKB-SubCell"/>
</dbReference>
<dbReference type="EMBL" id="PJND01000007">
    <property type="protein sequence ID" value="PKW30283.1"/>
    <property type="molecule type" value="Genomic_DNA"/>
</dbReference>
<reference evidence="7 9" key="2">
    <citation type="submission" date="2018-10" db="EMBL/GenBank/DDBJ databases">
        <title>Genomic Encyclopedia of Archaeal and Bacterial Type Strains, Phase II (KMG-II): from individual species to whole genera.</title>
        <authorList>
            <person name="Goeker M."/>
        </authorList>
    </citation>
    <scope>NUCLEOTIDE SEQUENCE [LARGE SCALE GENOMIC DNA]</scope>
    <source>
        <strain evidence="7 9">DSM 21886</strain>
    </source>
</reference>
<keyword evidence="2" id="KW-1134">Transmembrane beta strand</keyword>
<dbReference type="GO" id="GO:0015288">
    <property type="term" value="F:porin activity"/>
    <property type="evidence" value="ECO:0007669"/>
    <property type="project" value="TreeGrafter"/>
</dbReference>
<comment type="subcellular location">
    <subcellularLocation>
        <location evidence="1">Cell outer membrane</location>
    </subcellularLocation>
</comment>
<proteinExistence type="predicted"/>
<evidence type="ECO:0000313" key="8">
    <source>
        <dbReference type="Proteomes" id="UP000233767"/>
    </source>
</evidence>
<dbReference type="Proteomes" id="UP000233767">
    <property type="component" value="Unassembled WGS sequence"/>
</dbReference>
<gene>
    <name evidence="6" type="ORF">B0G92_1941</name>
    <name evidence="7" type="ORF">CLV50_2512</name>
</gene>
<evidence type="ECO:0000256" key="3">
    <source>
        <dbReference type="ARBA" id="ARBA00022692"/>
    </source>
</evidence>
<evidence type="ECO:0000313" key="9">
    <source>
        <dbReference type="Proteomes" id="UP000275027"/>
    </source>
</evidence>
<evidence type="ECO:0000256" key="1">
    <source>
        <dbReference type="ARBA" id="ARBA00004442"/>
    </source>
</evidence>
<dbReference type="RefSeq" id="WP_101471931.1">
    <property type="nucleotide sequence ID" value="NZ_PJND01000007.1"/>
</dbReference>